<dbReference type="PROSITE" id="PS50914">
    <property type="entry name" value="BON"/>
    <property type="match status" value="1"/>
</dbReference>
<organism evidence="3 4">
    <name type="scientific">Hydrogenophaga borbori</name>
    <dbReference type="NCBI Taxonomy" id="2294117"/>
    <lineage>
        <taxon>Bacteria</taxon>
        <taxon>Pseudomonadati</taxon>
        <taxon>Pseudomonadota</taxon>
        <taxon>Betaproteobacteria</taxon>
        <taxon>Burkholderiales</taxon>
        <taxon>Comamonadaceae</taxon>
        <taxon>Hydrogenophaga</taxon>
    </lineage>
</organism>
<sequence length="106" mass="10953">MIATRLTTAVFAAAAGLALIQVSGCSVARDQQTVGAYIDDATITTRVKARFAEDPAVSAMSLNVETLNGTVQLSGFAKSEAERSAAARLAGNTPGVKSVRNDIVVR</sequence>
<proteinExistence type="predicted"/>
<name>A0A372EHU0_9BURK</name>
<feature type="chain" id="PRO_5016951962" evidence="1">
    <location>
        <begin position="29"/>
        <end position="106"/>
    </location>
</feature>
<dbReference type="InterPro" id="IPR007055">
    <property type="entry name" value="BON_dom"/>
</dbReference>
<evidence type="ECO:0000313" key="4">
    <source>
        <dbReference type="Proteomes" id="UP000261931"/>
    </source>
</evidence>
<accession>A0A372EHU0</accession>
<keyword evidence="4" id="KW-1185">Reference proteome</keyword>
<evidence type="ECO:0000256" key="1">
    <source>
        <dbReference type="SAM" id="SignalP"/>
    </source>
</evidence>
<keyword evidence="1" id="KW-0732">Signal</keyword>
<dbReference type="PANTHER" id="PTHR34606:SF16">
    <property type="entry name" value="BON DOMAIN-CONTAINING PROTEIN"/>
    <property type="match status" value="1"/>
</dbReference>
<dbReference type="Gene3D" id="3.30.1340.30">
    <property type="match status" value="1"/>
</dbReference>
<feature type="signal peptide" evidence="1">
    <location>
        <begin position="1"/>
        <end position="28"/>
    </location>
</feature>
<dbReference type="EMBL" id="QVLS01000008">
    <property type="protein sequence ID" value="RFP77900.1"/>
    <property type="molecule type" value="Genomic_DNA"/>
</dbReference>
<dbReference type="SMART" id="SM00749">
    <property type="entry name" value="BON"/>
    <property type="match status" value="1"/>
</dbReference>
<dbReference type="RefSeq" id="WP_070399486.1">
    <property type="nucleotide sequence ID" value="NZ_QVLS01000008.1"/>
</dbReference>
<dbReference type="Pfam" id="PF04972">
    <property type="entry name" value="BON"/>
    <property type="match status" value="1"/>
</dbReference>
<dbReference type="AlphaFoldDB" id="A0A372EHU0"/>
<dbReference type="Proteomes" id="UP000261931">
    <property type="component" value="Unassembled WGS sequence"/>
</dbReference>
<reference evidence="3 4" key="1">
    <citation type="submission" date="2018-08" db="EMBL/GenBank/DDBJ databases">
        <title>Hydrogenophaga sp. LA-38 isolated from sludge.</title>
        <authorList>
            <person name="Im W.-T."/>
        </authorList>
    </citation>
    <scope>NUCLEOTIDE SEQUENCE [LARGE SCALE GENOMIC DNA]</scope>
    <source>
        <strain evidence="3 4">LA-38</strain>
    </source>
</reference>
<evidence type="ECO:0000313" key="3">
    <source>
        <dbReference type="EMBL" id="RFP77900.1"/>
    </source>
</evidence>
<feature type="domain" description="BON" evidence="2">
    <location>
        <begin position="39"/>
        <end position="106"/>
    </location>
</feature>
<evidence type="ECO:0000259" key="2">
    <source>
        <dbReference type="PROSITE" id="PS50914"/>
    </source>
</evidence>
<protein>
    <submittedName>
        <fullName evidence="3">BON domain-containing protein</fullName>
    </submittedName>
</protein>
<comment type="caution">
    <text evidence="3">The sequence shown here is derived from an EMBL/GenBank/DDBJ whole genome shotgun (WGS) entry which is preliminary data.</text>
</comment>
<dbReference type="InterPro" id="IPR014004">
    <property type="entry name" value="Transpt-assoc_nodulatn_dom_bac"/>
</dbReference>
<dbReference type="PANTHER" id="PTHR34606">
    <property type="entry name" value="BON DOMAIN-CONTAINING PROTEIN"/>
    <property type="match status" value="1"/>
</dbReference>
<gene>
    <name evidence="3" type="ORF">DY262_14220</name>
</gene>
<dbReference type="InterPro" id="IPR051686">
    <property type="entry name" value="Lipoprotein_DolP"/>
</dbReference>